<evidence type="ECO:0000313" key="1">
    <source>
        <dbReference type="EMBL" id="PQO98851.1"/>
    </source>
</evidence>
<proteinExistence type="predicted"/>
<dbReference type="EMBL" id="PUIN01000018">
    <property type="protein sequence ID" value="PQO98851.1"/>
    <property type="molecule type" value="Genomic_DNA"/>
</dbReference>
<comment type="caution">
    <text evidence="1">The sequence shown here is derived from an EMBL/GenBank/DDBJ whole genome shotgun (WGS) entry which is preliminary data.</text>
</comment>
<protein>
    <recommendedName>
        <fullName evidence="3">DNA-binding protein</fullName>
    </recommendedName>
</protein>
<evidence type="ECO:0000313" key="2">
    <source>
        <dbReference type="Proteomes" id="UP000239687"/>
    </source>
</evidence>
<organism evidence="1 2">
    <name type="scientific">Pseudomonas frederiksbergensis</name>
    <dbReference type="NCBI Taxonomy" id="104087"/>
    <lineage>
        <taxon>Bacteria</taxon>
        <taxon>Pseudomonadati</taxon>
        <taxon>Pseudomonadota</taxon>
        <taxon>Gammaproteobacteria</taxon>
        <taxon>Pseudomonadales</taxon>
        <taxon>Pseudomonadaceae</taxon>
        <taxon>Pseudomonas</taxon>
    </lineage>
</organism>
<name>A0A2S8H9E6_9PSED</name>
<evidence type="ECO:0008006" key="3">
    <source>
        <dbReference type="Google" id="ProtNLM"/>
    </source>
</evidence>
<sequence length="82" mass="8919">MVFTFTLNYQLTSDESDMDTLVERLAVEGCDDALVGVGQPGRLALEFIREAPSADDAIESAIEDVRRAVPNARLIEAALAHQ</sequence>
<accession>A0A2S8H9E6</accession>
<reference evidence="1 2" key="1">
    <citation type="submission" date="2018-02" db="EMBL/GenBank/DDBJ databases">
        <title>Draft genome sequencing of Pseudomonas frederiksbergensis 11-D3.</title>
        <authorList>
            <person name="Zheng B.-X."/>
        </authorList>
    </citation>
    <scope>NUCLEOTIDE SEQUENCE [LARGE SCALE GENOMIC DNA]</scope>
    <source>
        <strain evidence="1 2">11-D3</strain>
    </source>
</reference>
<dbReference type="AlphaFoldDB" id="A0A2S8H9E6"/>
<dbReference type="Proteomes" id="UP000239687">
    <property type="component" value="Unassembled WGS sequence"/>
</dbReference>
<gene>
    <name evidence="1" type="ORF">C5612_26990</name>
</gene>